<keyword evidence="2" id="KW-1185">Reference proteome</keyword>
<dbReference type="RefSeq" id="WP_344037303.1">
    <property type="nucleotide sequence ID" value="NZ_BAAAKE010000007.1"/>
</dbReference>
<keyword evidence="1" id="KW-0489">Methyltransferase</keyword>
<dbReference type="GO" id="GO:0032259">
    <property type="term" value="P:methylation"/>
    <property type="evidence" value="ECO:0007669"/>
    <property type="project" value="UniProtKB-KW"/>
</dbReference>
<keyword evidence="1" id="KW-0808">Transferase</keyword>
<dbReference type="InterPro" id="IPR029063">
    <property type="entry name" value="SAM-dependent_MTases_sf"/>
</dbReference>
<evidence type="ECO:0000313" key="1">
    <source>
        <dbReference type="EMBL" id="MFC5060332.1"/>
    </source>
</evidence>
<accession>A0ABV9YF15</accession>
<dbReference type="Proteomes" id="UP001595833">
    <property type="component" value="Unassembled WGS sequence"/>
</dbReference>
<dbReference type="EC" id="2.1.1.-" evidence="1"/>
<gene>
    <name evidence="1" type="ORF">ACFPFM_42035</name>
</gene>
<protein>
    <submittedName>
        <fullName evidence="1">SAM-dependent methyltransferase</fullName>
        <ecNumber evidence="1">2.1.1.-</ecNumber>
    </submittedName>
</protein>
<proteinExistence type="predicted"/>
<reference evidence="2" key="1">
    <citation type="journal article" date="2019" name="Int. J. Syst. Evol. Microbiol.">
        <title>The Global Catalogue of Microorganisms (GCM) 10K type strain sequencing project: providing services to taxonomists for standard genome sequencing and annotation.</title>
        <authorList>
            <consortium name="The Broad Institute Genomics Platform"/>
            <consortium name="The Broad Institute Genome Sequencing Center for Infectious Disease"/>
            <person name="Wu L."/>
            <person name="Ma J."/>
        </authorList>
    </citation>
    <scope>NUCLEOTIDE SEQUENCE [LARGE SCALE GENOMIC DNA]</scope>
    <source>
        <strain evidence="2">KCTC 12848</strain>
    </source>
</reference>
<comment type="caution">
    <text evidence="1">The sequence shown here is derived from an EMBL/GenBank/DDBJ whole genome shotgun (WGS) entry which is preliminary data.</text>
</comment>
<sequence>MPWILPVARDGVDGLRQTGGITRQDDWIVQADVREPGRVLGHPETRRLVDFTEPVALLVVGVLLLVSDEDRPGELVATYRERLAPGSLLAISHIADEHAAPGVRAEVARLVDACAAADEYVHVRTHEEVLARFEGTRLVEPGLVFLPDWRPDSPAERESAARPLGYGGVAEVG</sequence>
<dbReference type="Pfam" id="PF04672">
    <property type="entry name" value="Methyltransf_19"/>
    <property type="match status" value="1"/>
</dbReference>
<dbReference type="EMBL" id="JBHSJB010000053">
    <property type="protein sequence ID" value="MFC5060332.1"/>
    <property type="molecule type" value="Genomic_DNA"/>
</dbReference>
<dbReference type="GO" id="GO:0008168">
    <property type="term" value="F:methyltransferase activity"/>
    <property type="evidence" value="ECO:0007669"/>
    <property type="project" value="UniProtKB-KW"/>
</dbReference>
<evidence type="ECO:0000313" key="2">
    <source>
        <dbReference type="Proteomes" id="UP001595833"/>
    </source>
</evidence>
<organism evidence="1 2">
    <name type="scientific">Saccharothrix xinjiangensis</name>
    <dbReference type="NCBI Taxonomy" id="204798"/>
    <lineage>
        <taxon>Bacteria</taxon>
        <taxon>Bacillati</taxon>
        <taxon>Actinomycetota</taxon>
        <taxon>Actinomycetes</taxon>
        <taxon>Pseudonocardiales</taxon>
        <taxon>Pseudonocardiaceae</taxon>
        <taxon>Saccharothrix</taxon>
    </lineage>
</organism>
<dbReference type="SUPFAM" id="SSF53335">
    <property type="entry name" value="S-adenosyl-L-methionine-dependent methyltransferases"/>
    <property type="match status" value="1"/>
</dbReference>
<dbReference type="InterPro" id="IPR006764">
    <property type="entry name" value="SAM_dep_MeTrfase_SAV2177_type"/>
</dbReference>
<name>A0ABV9YF15_9PSEU</name>
<dbReference type="Gene3D" id="3.40.50.150">
    <property type="entry name" value="Vaccinia Virus protein VP39"/>
    <property type="match status" value="1"/>
</dbReference>